<dbReference type="Pfam" id="PF22504">
    <property type="entry name" value="DUF6993"/>
    <property type="match status" value="1"/>
</dbReference>
<dbReference type="Proteomes" id="UP001174209">
    <property type="component" value="Unassembled WGS sequence"/>
</dbReference>
<evidence type="ECO:0000313" key="3">
    <source>
        <dbReference type="EMBL" id="MDN4611355.1"/>
    </source>
</evidence>
<name>A0ABT8K1Q2_9MICC</name>
<feature type="compositionally biased region" description="Low complexity" evidence="1">
    <location>
        <begin position="32"/>
        <end position="80"/>
    </location>
</feature>
<evidence type="ECO:0000259" key="2">
    <source>
        <dbReference type="Pfam" id="PF22504"/>
    </source>
</evidence>
<dbReference type="InterPro" id="IPR054262">
    <property type="entry name" value="DUF6993"/>
</dbReference>
<reference evidence="3" key="1">
    <citation type="submission" date="2023-06" db="EMBL/GenBank/DDBJ databases">
        <title>MT1 and MT2 Draft Genomes of Novel Species.</title>
        <authorList>
            <person name="Venkateswaran K."/>
        </authorList>
    </citation>
    <scope>NUCLEOTIDE SEQUENCE</scope>
    <source>
        <strain evidence="3">IIF3SC-B10</strain>
    </source>
</reference>
<gene>
    <name evidence="3" type="ORF">P5G52_10810</name>
</gene>
<feature type="domain" description="DUF6993" evidence="2">
    <location>
        <begin position="119"/>
        <end position="189"/>
    </location>
</feature>
<evidence type="ECO:0000256" key="1">
    <source>
        <dbReference type="SAM" id="MobiDB-lite"/>
    </source>
</evidence>
<organism evidence="3 4">
    <name type="scientific">Arthrobacter burdickii</name>
    <dbReference type="NCBI Taxonomy" id="3035920"/>
    <lineage>
        <taxon>Bacteria</taxon>
        <taxon>Bacillati</taxon>
        <taxon>Actinomycetota</taxon>
        <taxon>Actinomycetes</taxon>
        <taxon>Micrococcales</taxon>
        <taxon>Micrococcaceae</taxon>
        <taxon>Arthrobacter</taxon>
    </lineage>
</organism>
<comment type="caution">
    <text evidence="3">The sequence shown here is derived from an EMBL/GenBank/DDBJ whole genome shotgun (WGS) entry which is preliminary data.</text>
</comment>
<dbReference type="EMBL" id="JAROCG010000001">
    <property type="protein sequence ID" value="MDN4611355.1"/>
    <property type="molecule type" value="Genomic_DNA"/>
</dbReference>
<evidence type="ECO:0000313" key="4">
    <source>
        <dbReference type="Proteomes" id="UP001174209"/>
    </source>
</evidence>
<proteinExistence type="predicted"/>
<keyword evidence="4" id="KW-1185">Reference proteome</keyword>
<protein>
    <recommendedName>
        <fullName evidence="2">DUF6993 domain-containing protein</fullName>
    </recommendedName>
</protein>
<dbReference type="RefSeq" id="WP_301227264.1">
    <property type="nucleotide sequence ID" value="NZ_JAROCG010000001.1"/>
</dbReference>
<sequence length="191" mass="18767">MTNAPPAKPQHRAPAWRRTLAALAAGAALTLTSCTTSPSPSPDALTDSGTSSPTAAPADSATASGQPADATPAPADTAPALSAVPSSPEVDAPRIAAAVEAALRTVAGSQDSVSSDQVRGAIEQGFADAGSAPEEVEVSIDRTPTGLDVDAIQGAGRTDGTCIVGEVREGAVSVAVLPALASGRCFVGDQR</sequence>
<feature type="region of interest" description="Disordered" evidence="1">
    <location>
        <begin position="32"/>
        <end position="89"/>
    </location>
</feature>
<accession>A0ABT8K1Q2</accession>